<feature type="domain" description="2-oxoacid dehydrogenase acyltransferase catalytic" evidence="6">
    <location>
        <begin position="145"/>
        <end position="367"/>
    </location>
</feature>
<sequence>MTDVSDLRVPKLNNNDLSYTLTEWLVGDDEPIGPDEIVATIETSKSVQDLVCAEGGVLRHLVPAGSECAPGDVVARVVPPGTPRAEAAGPAAAPAPADEEPVITAPARALMEELGVDPALVRALDVTVVRRADVERLAASADRPRTETLSRVQQAVARTVTVSHATIPAAYTAIRVDVGAAAEAAQAAGRRLRKIIGLPELLVAAVATLHDTFPMFFAEPLDDRTARLSDEPRIGVTIDVGTGLFVPVVRDAAKRTVADVADVMLGFRQTALAGSFREEELTGGNIGVTLHNDPDVVVAVPLIFPGQTAALALTGAREELTRDASGEVVSATVCHIGLAYDHRFVNGRDATLFLQAVKTALSEPGRLIGT</sequence>
<dbReference type="EMBL" id="JBHSRF010000118">
    <property type="protein sequence ID" value="MFC6087152.1"/>
    <property type="molecule type" value="Genomic_DNA"/>
</dbReference>
<dbReference type="InterPro" id="IPR023213">
    <property type="entry name" value="CAT-like_dom_sf"/>
</dbReference>
<protein>
    <submittedName>
        <fullName evidence="7">2-oxo acid dehydrogenase subunit E2</fullName>
    </submittedName>
</protein>
<reference evidence="8" key="1">
    <citation type="journal article" date="2019" name="Int. J. Syst. Evol. Microbiol.">
        <title>The Global Catalogue of Microorganisms (GCM) 10K type strain sequencing project: providing services to taxonomists for standard genome sequencing and annotation.</title>
        <authorList>
            <consortium name="The Broad Institute Genomics Platform"/>
            <consortium name="The Broad Institute Genome Sequencing Center for Infectious Disease"/>
            <person name="Wu L."/>
            <person name="Ma J."/>
        </authorList>
    </citation>
    <scope>NUCLEOTIDE SEQUENCE [LARGE SCALE GENOMIC DNA]</scope>
    <source>
        <strain evidence="8">JCM 30346</strain>
    </source>
</reference>
<evidence type="ECO:0000313" key="8">
    <source>
        <dbReference type="Proteomes" id="UP001596137"/>
    </source>
</evidence>
<feature type="region of interest" description="Disordered" evidence="5">
    <location>
        <begin position="80"/>
        <end position="99"/>
    </location>
</feature>
<dbReference type="InterPro" id="IPR011053">
    <property type="entry name" value="Single_hybrid_motif"/>
</dbReference>
<accession>A0ABW1NWQ0</accession>
<evidence type="ECO:0000256" key="2">
    <source>
        <dbReference type="ARBA" id="ARBA00022679"/>
    </source>
</evidence>
<dbReference type="RefSeq" id="WP_380763129.1">
    <property type="nucleotide sequence ID" value="NZ_JBHSRF010000118.1"/>
</dbReference>
<dbReference type="SUPFAM" id="SSF52777">
    <property type="entry name" value="CoA-dependent acyltransferases"/>
    <property type="match status" value="1"/>
</dbReference>
<dbReference type="Pfam" id="PF00198">
    <property type="entry name" value="2-oxoacid_dh"/>
    <property type="match status" value="1"/>
</dbReference>
<proteinExistence type="predicted"/>
<dbReference type="SUPFAM" id="SSF51230">
    <property type="entry name" value="Single hybrid motif"/>
    <property type="match status" value="1"/>
</dbReference>
<evidence type="ECO:0000259" key="6">
    <source>
        <dbReference type="Pfam" id="PF00198"/>
    </source>
</evidence>
<dbReference type="CDD" id="cd06849">
    <property type="entry name" value="lipoyl_domain"/>
    <property type="match status" value="1"/>
</dbReference>
<organism evidence="7 8">
    <name type="scientific">Sphaerisporangium aureirubrum</name>
    <dbReference type="NCBI Taxonomy" id="1544736"/>
    <lineage>
        <taxon>Bacteria</taxon>
        <taxon>Bacillati</taxon>
        <taxon>Actinomycetota</taxon>
        <taxon>Actinomycetes</taxon>
        <taxon>Streptosporangiales</taxon>
        <taxon>Streptosporangiaceae</taxon>
        <taxon>Sphaerisporangium</taxon>
    </lineage>
</organism>
<dbReference type="InterPro" id="IPR050743">
    <property type="entry name" value="2-oxoacid_DH_E2_comp"/>
</dbReference>
<evidence type="ECO:0000256" key="3">
    <source>
        <dbReference type="ARBA" id="ARBA00022823"/>
    </source>
</evidence>
<dbReference type="Proteomes" id="UP001596137">
    <property type="component" value="Unassembled WGS sequence"/>
</dbReference>
<feature type="compositionally biased region" description="Low complexity" evidence="5">
    <location>
        <begin position="83"/>
        <end position="96"/>
    </location>
</feature>
<evidence type="ECO:0000256" key="5">
    <source>
        <dbReference type="SAM" id="MobiDB-lite"/>
    </source>
</evidence>
<keyword evidence="3" id="KW-0450">Lipoyl</keyword>
<comment type="caution">
    <text evidence="7">The sequence shown here is derived from an EMBL/GenBank/DDBJ whole genome shotgun (WGS) entry which is preliminary data.</text>
</comment>
<dbReference type="Gene3D" id="3.30.559.10">
    <property type="entry name" value="Chloramphenicol acetyltransferase-like domain"/>
    <property type="match status" value="1"/>
</dbReference>
<dbReference type="PROSITE" id="PS00189">
    <property type="entry name" value="LIPOYL"/>
    <property type="match status" value="1"/>
</dbReference>
<evidence type="ECO:0000256" key="1">
    <source>
        <dbReference type="ARBA" id="ARBA00001938"/>
    </source>
</evidence>
<dbReference type="InterPro" id="IPR003016">
    <property type="entry name" value="2-oxoA_DH_lipoyl-BS"/>
</dbReference>
<keyword evidence="2" id="KW-0808">Transferase</keyword>
<evidence type="ECO:0000256" key="4">
    <source>
        <dbReference type="ARBA" id="ARBA00023315"/>
    </source>
</evidence>
<comment type="cofactor">
    <cofactor evidence="1">
        <name>(R)-lipoate</name>
        <dbReference type="ChEBI" id="CHEBI:83088"/>
    </cofactor>
</comment>
<dbReference type="Gene3D" id="2.40.50.100">
    <property type="match status" value="1"/>
</dbReference>
<keyword evidence="8" id="KW-1185">Reference proteome</keyword>
<keyword evidence="4" id="KW-0012">Acyltransferase</keyword>
<dbReference type="PANTHER" id="PTHR43178:SF5">
    <property type="entry name" value="LIPOAMIDE ACYLTRANSFERASE COMPONENT OF BRANCHED-CHAIN ALPHA-KETO ACID DEHYDROGENASE COMPLEX, MITOCHONDRIAL"/>
    <property type="match status" value="1"/>
</dbReference>
<gene>
    <name evidence="7" type="ORF">ACFP1K_38720</name>
</gene>
<dbReference type="InterPro" id="IPR001078">
    <property type="entry name" value="2-oxoacid_DH_actylTfrase"/>
</dbReference>
<dbReference type="PANTHER" id="PTHR43178">
    <property type="entry name" value="DIHYDROLIPOAMIDE ACETYLTRANSFERASE COMPONENT OF PYRUVATE DEHYDROGENASE COMPLEX"/>
    <property type="match status" value="1"/>
</dbReference>
<name>A0ABW1NWQ0_9ACTN</name>
<evidence type="ECO:0000313" key="7">
    <source>
        <dbReference type="EMBL" id="MFC6087152.1"/>
    </source>
</evidence>